<evidence type="ECO:0000313" key="4">
    <source>
        <dbReference type="EMBL" id="KAK3936949.1"/>
    </source>
</evidence>
<dbReference type="AlphaFoldDB" id="A0AAN6S1E7"/>
<feature type="compositionally biased region" description="Basic and acidic residues" evidence="3">
    <location>
        <begin position="46"/>
        <end position="58"/>
    </location>
</feature>
<gene>
    <name evidence="4" type="ORF">QBC46DRAFT_268522</name>
</gene>
<keyword evidence="1" id="KW-0540">Nuclease</keyword>
<evidence type="ECO:0000256" key="2">
    <source>
        <dbReference type="ARBA" id="ARBA00022801"/>
    </source>
</evidence>
<dbReference type="InterPro" id="IPR016191">
    <property type="entry name" value="Ribonuclease/ribotoxin"/>
</dbReference>
<organism evidence="4 5">
    <name type="scientific">Diplogelasinospora grovesii</name>
    <dbReference type="NCBI Taxonomy" id="303347"/>
    <lineage>
        <taxon>Eukaryota</taxon>
        <taxon>Fungi</taxon>
        <taxon>Dikarya</taxon>
        <taxon>Ascomycota</taxon>
        <taxon>Pezizomycotina</taxon>
        <taxon>Sordariomycetes</taxon>
        <taxon>Sordariomycetidae</taxon>
        <taxon>Sordariales</taxon>
        <taxon>Diplogelasinosporaceae</taxon>
        <taxon>Diplogelasinospora</taxon>
    </lineage>
</organism>
<dbReference type="SUPFAM" id="SSF53933">
    <property type="entry name" value="Microbial ribonucleases"/>
    <property type="match status" value="1"/>
</dbReference>
<reference evidence="5" key="1">
    <citation type="journal article" date="2023" name="Mol. Phylogenet. Evol.">
        <title>Genome-scale phylogeny and comparative genomics of the fungal order Sordariales.</title>
        <authorList>
            <person name="Hensen N."/>
            <person name="Bonometti L."/>
            <person name="Westerberg I."/>
            <person name="Brannstrom I.O."/>
            <person name="Guillou S."/>
            <person name="Cros-Aarteil S."/>
            <person name="Calhoun S."/>
            <person name="Haridas S."/>
            <person name="Kuo A."/>
            <person name="Mondo S."/>
            <person name="Pangilinan J."/>
            <person name="Riley R."/>
            <person name="LaButti K."/>
            <person name="Andreopoulos B."/>
            <person name="Lipzen A."/>
            <person name="Chen C."/>
            <person name="Yan M."/>
            <person name="Daum C."/>
            <person name="Ng V."/>
            <person name="Clum A."/>
            <person name="Steindorff A."/>
            <person name="Ohm R.A."/>
            <person name="Martin F."/>
            <person name="Silar P."/>
            <person name="Natvig D.O."/>
            <person name="Lalanne C."/>
            <person name="Gautier V."/>
            <person name="Ament-Velasquez S.L."/>
            <person name="Kruys A."/>
            <person name="Hutchinson M.I."/>
            <person name="Powell A.J."/>
            <person name="Barry K."/>
            <person name="Miller A.N."/>
            <person name="Grigoriev I.V."/>
            <person name="Debuchy R."/>
            <person name="Gladieux P."/>
            <person name="Hiltunen Thoren M."/>
            <person name="Johannesson H."/>
        </authorList>
    </citation>
    <scope>NUCLEOTIDE SEQUENCE [LARGE SCALE GENOMIC DNA]</scope>
    <source>
        <strain evidence="5">CBS 340.73</strain>
    </source>
</reference>
<dbReference type="EMBL" id="MU853867">
    <property type="protein sequence ID" value="KAK3936949.1"/>
    <property type="molecule type" value="Genomic_DNA"/>
</dbReference>
<evidence type="ECO:0000256" key="1">
    <source>
        <dbReference type="ARBA" id="ARBA00022722"/>
    </source>
</evidence>
<dbReference type="Proteomes" id="UP001303473">
    <property type="component" value="Unassembled WGS sequence"/>
</dbReference>
<dbReference type="GO" id="GO:0016787">
    <property type="term" value="F:hydrolase activity"/>
    <property type="evidence" value="ECO:0007669"/>
    <property type="project" value="UniProtKB-KW"/>
</dbReference>
<feature type="region of interest" description="Disordered" evidence="3">
    <location>
        <begin position="1"/>
        <end position="86"/>
    </location>
</feature>
<accession>A0AAN6S1E7</accession>
<evidence type="ECO:0000256" key="3">
    <source>
        <dbReference type="SAM" id="MobiDB-lite"/>
    </source>
</evidence>
<feature type="region of interest" description="Disordered" evidence="3">
    <location>
        <begin position="153"/>
        <end position="172"/>
    </location>
</feature>
<keyword evidence="5" id="KW-1185">Reference proteome</keyword>
<feature type="compositionally biased region" description="Pro residues" evidence="3">
    <location>
        <begin position="9"/>
        <end position="19"/>
    </location>
</feature>
<evidence type="ECO:0000313" key="5">
    <source>
        <dbReference type="Proteomes" id="UP001303473"/>
    </source>
</evidence>
<keyword evidence="2" id="KW-0378">Hydrolase</keyword>
<protein>
    <submittedName>
        <fullName evidence="4">Uncharacterized protein</fullName>
    </submittedName>
</protein>
<sequence length="172" mass="18714">MTGSATPGSAPPGYAPPRRTPTNSSYYDFNGTPCDDRNPNSQTRMYAREAREQTKDVQGEILRGNTGSSRYPGPFHNNPGKDNTTLPLQAKRDILHHPLVPGQTAAWTTGRPGGVRSFFTCLSNFFDVAYHDPTKGVSKRGHHDFTMATYVPAAPPPPASGGADQQRENRTV</sequence>
<name>A0AAN6S1E7_9PEZI</name>
<dbReference type="GO" id="GO:0003723">
    <property type="term" value="F:RNA binding"/>
    <property type="evidence" value="ECO:0007669"/>
    <property type="project" value="InterPro"/>
</dbReference>
<dbReference type="GO" id="GO:0004540">
    <property type="term" value="F:RNA nuclease activity"/>
    <property type="evidence" value="ECO:0007669"/>
    <property type="project" value="InterPro"/>
</dbReference>
<proteinExistence type="predicted"/>
<comment type="caution">
    <text evidence="4">The sequence shown here is derived from an EMBL/GenBank/DDBJ whole genome shotgun (WGS) entry which is preliminary data.</text>
</comment>